<gene>
    <name evidence="2" type="ORF">LRX75_18370</name>
</gene>
<dbReference type="RefSeq" id="WP_231816119.1">
    <property type="nucleotide sequence ID" value="NZ_JAJOZR010000012.1"/>
</dbReference>
<dbReference type="Proteomes" id="UP001139089">
    <property type="component" value="Unassembled WGS sequence"/>
</dbReference>
<sequence length="72" mass="7959">MSTRQIWLSIVLWATSAIAFSIGVSLLLNVLDPTLNMALRGLAALLSVNFIYMVRAGLRRRGRAIASYAQHK</sequence>
<comment type="caution">
    <text evidence="2">The sequence shown here is derived from an EMBL/GenBank/DDBJ whole genome shotgun (WGS) entry which is preliminary data.</text>
</comment>
<accession>A0A9X1NXC4</accession>
<protein>
    <submittedName>
        <fullName evidence="2">Uncharacterized protein</fullName>
    </submittedName>
</protein>
<feature type="transmembrane region" description="Helical" evidence="1">
    <location>
        <begin position="7"/>
        <end position="31"/>
    </location>
</feature>
<organism evidence="2 3">
    <name type="scientific">Rhizobium quercicola</name>
    <dbReference type="NCBI Taxonomy" id="2901226"/>
    <lineage>
        <taxon>Bacteria</taxon>
        <taxon>Pseudomonadati</taxon>
        <taxon>Pseudomonadota</taxon>
        <taxon>Alphaproteobacteria</taxon>
        <taxon>Hyphomicrobiales</taxon>
        <taxon>Rhizobiaceae</taxon>
        <taxon>Rhizobium/Agrobacterium group</taxon>
        <taxon>Rhizobium</taxon>
    </lineage>
</organism>
<reference evidence="2" key="1">
    <citation type="submission" date="2021-12" db="EMBL/GenBank/DDBJ databases">
        <authorList>
            <person name="Li Y."/>
        </authorList>
    </citation>
    <scope>NUCLEOTIDE SEQUENCE</scope>
    <source>
        <strain evidence="2">DKSPLA3</strain>
    </source>
</reference>
<evidence type="ECO:0000313" key="3">
    <source>
        <dbReference type="Proteomes" id="UP001139089"/>
    </source>
</evidence>
<keyword evidence="3" id="KW-1185">Reference proteome</keyword>
<proteinExistence type="predicted"/>
<evidence type="ECO:0000256" key="1">
    <source>
        <dbReference type="SAM" id="Phobius"/>
    </source>
</evidence>
<dbReference type="AlphaFoldDB" id="A0A9X1NXC4"/>
<dbReference type="EMBL" id="JAJOZR010000012">
    <property type="protein sequence ID" value="MCD7111003.1"/>
    <property type="molecule type" value="Genomic_DNA"/>
</dbReference>
<keyword evidence="1" id="KW-0812">Transmembrane</keyword>
<evidence type="ECO:0000313" key="2">
    <source>
        <dbReference type="EMBL" id="MCD7111003.1"/>
    </source>
</evidence>
<feature type="transmembrane region" description="Helical" evidence="1">
    <location>
        <begin position="37"/>
        <end position="54"/>
    </location>
</feature>
<keyword evidence="1" id="KW-1133">Transmembrane helix</keyword>
<keyword evidence="1" id="KW-0472">Membrane</keyword>
<name>A0A9X1NXC4_9HYPH</name>